<dbReference type="Proteomes" id="UP000308730">
    <property type="component" value="Unassembled WGS sequence"/>
</dbReference>
<keyword evidence="2" id="KW-1185">Reference proteome</keyword>
<evidence type="ECO:0000313" key="2">
    <source>
        <dbReference type="Proteomes" id="UP000308730"/>
    </source>
</evidence>
<evidence type="ECO:0000313" key="1">
    <source>
        <dbReference type="EMBL" id="THH32086.1"/>
    </source>
</evidence>
<reference evidence="1 2" key="1">
    <citation type="submission" date="2019-02" db="EMBL/GenBank/DDBJ databases">
        <title>Genome sequencing of the rare red list fungi Antrodiella citrinella (Flaviporus citrinellus).</title>
        <authorList>
            <person name="Buettner E."/>
            <person name="Kellner H."/>
        </authorList>
    </citation>
    <scope>NUCLEOTIDE SEQUENCE [LARGE SCALE GENOMIC DNA]</scope>
    <source>
        <strain evidence="1 2">DSM 108506</strain>
    </source>
</reference>
<sequence>MIDLFAGLDAAGMEDRNFVDQLQALTNQLEGTEAGIATPVSTPLENAFPFELFEPEPMYSVSSTFQGEFTLDGKKTDAILITFDRIIFHVHTLYLDSVSKNGFNSLLNLGTRGSTVGVPVIITVPEDSSLFNIVIHTIYNMSCSEYYPPLDVLLDAVQALKTYGMPLHQFVVPDTPLYNHILLQAPRKPLDVFIIAAENDLEDLAVAASAHLLSLQLPDITDEMAARMGSFYLRRLFQLHMERVNDLKRALLEPPKTHVDTVSCGFVEQKKLARAWALAAAGLLWEVKPGMNTSLVEFLDK</sequence>
<protein>
    <recommendedName>
        <fullName evidence="3">BTB domain-containing protein</fullName>
    </recommendedName>
</protein>
<accession>A0A4S4MZV6</accession>
<proteinExistence type="predicted"/>
<dbReference type="OrthoDB" id="3265815at2759"/>
<organism evidence="1 2">
    <name type="scientific">Antrodiella citrinella</name>
    <dbReference type="NCBI Taxonomy" id="2447956"/>
    <lineage>
        <taxon>Eukaryota</taxon>
        <taxon>Fungi</taxon>
        <taxon>Dikarya</taxon>
        <taxon>Basidiomycota</taxon>
        <taxon>Agaricomycotina</taxon>
        <taxon>Agaricomycetes</taxon>
        <taxon>Polyporales</taxon>
        <taxon>Steccherinaceae</taxon>
        <taxon>Antrodiella</taxon>
    </lineage>
</organism>
<comment type="caution">
    <text evidence="1">The sequence shown here is derived from an EMBL/GenBank/DDBJ whole genome shotgun (WGS) entry which is preliminary data.</text>
</comment>
<dbReference type="AlphaFoldDB" id="A0A4S4MZV6"/>
<evidence type="ECO:0008006" key="3">
    <source>
        <dbReference type="Google" id="ProtNLM"/>
    </source>
</evidence>
<gene>
    <name evidence="1" type="ORF">EUX98_g2123</name>
</gene>
<name>A0A4S4MZV6_9APHY</name>
<dbReference type="EMBL" id="SGPM01000030">
    <property type="protein sequence ID" value="THH32086.1"/>
    <property type="molecule type" value="Genomic_DNA"/>
</dbReference>